<keyword evidence="2" id="KW-0496">Mitochondrion</keyword>
<dbReference type="SUPFAM" id="SSF55608">
    <property type="entry name" value="Homing endonucleases"/>
    <property type="match status" value="2"/>
</dbReference>
<dbReference type="InterPro" id="IPR051289">
    <property type="entry name" value="LAGLIDADG_Endonuclease"/>
</dbReference>
<dbReference type="RefSeq" id="YP_010218563.1">
    <property type="nucleotide sequence ID" value="NC_058917.1"/>
</dbReference>
<evidence type="ECO:0000259" key="1">
    <source>
        <dbReference type="Pfam" id="PF00961"/>
    </source>
</evidence>
<dbReference type="Gene3D" id="3.10.28.10">
    <property type="entry name" value="Homing endonucleases"/>
    <property type="match status" value="2"/>
</dbReference>
<accession>A0A8K1I848</accession>
<dbReference type="GO" id="GO:0004519">
    <property type="term" value="F:endonuclease activity"/>
    <property type="evidence" value="ECO:0007669"/>
    <property type="project" value="UniProtKB-KW"/>
</dbReference>
<dbReference type="Pfam" id="PF00961">
    <property type="entry name" value="LAGLIDADG_1"/>
    <property type="match status" value="2"/>
</dbReference>
<keyword evidence="2" id="KW-0378">Hydrolase</keyword>
<feature type="domain" description="Homing endonuclease LAGLIDADG" evidence="1">
    <location>
        <begin position="201"/>
        <end position="295"/>
    </location>
</feature>
<dbReference type="GO" id="GO:0005739">
    <property type="term" value="C:mitochondrion"/>
    <property type="evidence" value="ECO:0007669"/>
    <property type="project" value="UniProtKB-ARBA"/>
</dbReference>
<reference evidence="2" key="1">
    <citation type="submission" date="2021-01" db="EMBL/GenBank/DDBJ databases">
        <authorList>
            <person name="Sun H.-H."/>
            <person name="Zhang S."/>
            <person name="Zhang Y.-J."/>
        </authorList>
    </citation>
    <scope>NUCLEOTIDE SEQUENCE</scope>
    <source>
        <strain evidence="2">CMM1</strain>
    </source>
</reference>
<geneLocation type="mitochondrion" evidence="2"/>
<proteinExistence type="predicted"/>
<organism evidence="2">
    <name type="scientific">Morchella brunnea</name>
    <dbReference type="NCBI Taxonomy" id="1174671"/>
    <lineage>
        <taxon>Eukaryota</taxon>
        <taxon>Fungi</taxon>
        <taxon>Dikarya</taxon>
        <taxon>Ascomycota</taxon>
        <taxon>Pezizomycotina</taxon>
        <taxon>Pezizomycetes</taxon>
        <taxon>Pezizales</taxon>
        <taxon>Morchellaceae</taxon>
        <taxon>Morchella</taxon>
    </lineage>
</organism>
<dbReference type="PANTHER" id="PTHR36181">
    <property type="entry name" value="INTRON-ENCODED ENDONUCLEASE AI3-RELATED"/>
    <property type="match status" value="1"/>
</dbReference>
<feature type="domain" description="Homing endonuclease LAGLIDADG" evidence="1">
    <location>
        <begin position="32"/>
        <end position="128"/>
    </location>
</feature>
<dbReference type="InterPro" id="IPR027434">
    <property type="entry name" value="Homing_endonucl"/>
</dbReference>
<protein>
    <submittedName>
        <fullName evidence="2">LAGLIDADG endonuclease</fullName>
    </submittedName>
</protein>
<dbReference type="PANTHER" id="PTHR36181:SF2">
    <property type="entry name" value="INTRON-ENCODED ENDONUCLEASE AI3-RELATED"/>
    <property type="match status" value="1"/>
</dbReference>
<dbReference type="InterPro" id="IPR004860">
    <property type="entry name" value="LAGLIDADG_dom"/>
</dbReference>
<dbReference type="AlphaFoldDB" id="A0A8K1I848"/>
<evidence type="ECO:0000313" key="2">
    <source>
        <dbReference type="EMBL" id="UBU98482.1"/>
    </source>
</evidence>
<gene>
    <name evidence="2" type="primary">orf342A</name>
</gene>
<dbReference type="EMBL" id="MW538937">
    <property type="protein sequence ID" value="UBU98482.1"/>
    <property type="molecule type" value="Genomic_DNA"/>
</dbReference>
<keyword evidence="2" id="KW-0540">Nuclease</keyword>
<sequence>MKGWRLSIAGIPALKNKFKMKTNYNFTEGWFSGFSQSDGCFTIAFEKRKSGLLVRPKPIFVLTQDISELDMFKKLHLHVGIGYITKSKINVSLYVTSLADIKNVLFPIFDKHPLRYGKRRSYLIFKHVVNMMLNKEHLKLEGLLSIIHLSFWMNKETSTRTEESKTKLIDFLRDKHGELPEYKETSITNDLPIAPMSLDFITGLIDGDGSFNVSFQLKPYRRVKINFTVVQETSCKEVLNELKAYFGCGKVYDLPSSASRYQVENQDLIMNNIAPILNNVKFNTEKSEYYKATIKAGEILKTEGIKSDESFKTIIDLVYDINKSGKRRRLTKQEFIEMMMKS</sequence>
<dbReference type="GeneID" id="68665142"/>
<keyword evidence="2" id="KW-0255">Endonuclease</keyword>
<name>A0A8K1I848_9PEZI</name>